<evidence type="ECO:0000256" key="5">
    <source>
        <dbReference type="ARBA" id="ARBA00023136"/>
    </source>
</evidence>
<dbReference type="Proteomes" id="UP001501637">
    <property type="component" value="Unassembled WGS sequence"/>
</dbReference>
<keyword evidence="2" id="KW-1003">Cell membrane</keyword>
<proteinExistence type="predicted"/>
<feature type="transmembrane region" description="Helical" evidence="7">
    <location>
        <begin position="252"/>
        <end position="270"/>
    </location>
</feature>
<evidence type="ECO:0000256" key="4">
    <source>
        <dbReference type="ARBA" id="ARBA00022989"/>
    </source>
</evidence>
<keyword evidence="10" id="KW-1185">Reference proteome</keyword>
<organism evidence="9 10">
    <name type="scientific">Streptomyces rectiviolaceus</name>
    <dbReference type="NCBI Taxonomy" id="332591"/>
    <lineage>
        <taxon>Bacteria</taxon>
        <taxon>Bacillati</taxon>
        <taxon>Actinomycetota</taxon>
        <taxon>Actinomycetes</taxon>
        <taxon>Kitasatosporales</taxon>
        <taxon>Streptomycetaceae</taxon>
        <taxon>Streptomyces</taxon>
    </lineage>
</organism>
<dbReference type="EMBL" id="BAAAUG010000021">
    <property type="protein sequence ID" value="GAA3088805.1"/>
    <property type="molecule type" value="Genomic_DNA"/>
</dbReference>
<feature type="transmembrane region" description="Helical" evidence="7">
    <location>
        <begin position="75"/>
        <end position="101"/>
    </location>
</feature>
<feature type="compositionally biased region" description="Polar residues" evidence="6">
    <location>
        <begin position="355"/>
        <end position="365"/>
    </location>
</feature>
<comment type="caution">
    <text evidence="9">The sequence shown here is derived from an EMBL/GenBank/DDBJ whole genome shotgun (WGS) entry which is preliminary data.</text>
</comment>
<comment type="subcellular location">
    <subcellularLocation>
        <location evidence="1">Cell membrane</location>
        <topology evidence="1">Multi-pass membrane protein</topology>
    </subcellularLocation>
</comment>
<evidence type="ECO:0000313" key="10">
    <source>
        <dbReference type="Proteomes" id="UP001501637"/>
    </source>
</evidence>
<reference evidence="10" key="1">
    <citation type="journal article" date="2019" name="Int. J. Syst. Evol. Microbiol.">
        <title>The Global Catalogue of Microorganisms (GCM) 10K type strain sequencing project: providing services to taxonomists for standard genome sequencing and annotation.</title>
        <authorList>
            <consortium name="The Broad Institute Genomics Platform"/>
            <consortium name="The Broad Institute Genome Sequencing Center for Infectious Disease"/>
            <person name="Wu L."/>
            <person name="Ma J."/>
        </authorList>
    </citation>
    <scope>NUCLEOTIDE SEQUENCE [LARGE SCALE GENOMIC DNA]</scope>
    <source>
        <strain evidence="10">JCM 9092</strain>
    </source>
</reference>
<keyword evidence="5 7" id="KW-0472">Membrane</keyword>
<feature type="transmembrane region" description="Helical" evidence="7">
    <location>
        <begin position="139"/>
        <end position="161"/>
    </location>
</feature>
<feature type="transmembrane region" description="Helical" evidence="7">
    <location>
        <begin position="181"/>
        <end position="204"/>
    </location>
</feature>
<evidence type="ECO:0000256" key="7">
    <source>
        <dbReference type="SAM" id="Phobius"/>
    </source>
</evidence>
<dbReference type="InterPro" id="IPR007895">
    <property type="entry name" value="MASE1"/>
</dbReference>
<name>A0ABP6M8H4_9ACTN</name>
<feature type="region of interest" description="Disordered" evidence="6">
    <location>
        <begin position="338"/>
        <end position="365"/>
    </location>
</feature>
<evidence type="ECO:0000256" key="6">
    <source>
        <dbReference type="SAM" id="MobiDB-lite"/>
    </source>
</evidence>
<accession>A0ABP6M8H4</accession>
<dbReference type="Pfam" id="PF05231">
    <property type="entry name" value="MASE1"/>
    <property type="match status" value="1"/>
</dbReference>
<keyword evidence="3 7" id="KW-0812">Transmembrane</keyword>
<feature type="domain" description="MASE1" evidence="8">
    <location>
        <begin position="41"/>
        <end position="313"/>
    </location>
</feature>
<keyword evidence="4 7" id="KW-1133">Transmembrane helix</keyword>
<evidence type="ECO:0000259" key="8">
    <source>
        <dbReference type="Pfam" id="PF05231"/>
    </source>
</evidence>
<feature type="transmembrane region" description="Helical" evidence="7">
    <location>
        <begin position="216"/>
        <end position="246"/>
    </location>
</feature>
<gene>
    <name evidence="9" type="ORF">GCM10010449_10730</name>
</gene>
<sequence length="365" mass="38388">MDALGHGQGLRMAEAVRSVSDGSVLVTRRFRQPLEVLLKALAVAACYYVSGRLGLLGRLTVEGVIVTPIWPPTGVAVAALFVFGAAVWPGIAVGSFLIIASLTTPQLTTLVTVAGNTIAPLCAYLMLRRAGFRVGISRLRDGVALVFLGGLGAMLISATAGVGLQVVTGGLGTGQFWSVWLAWWVGDAMGVLLVTPLLLVLVGATGPLRLRRWKEMLCLGLAALIVVPVAVLGDLSLLFLVFPLLIWVALRFQLAGSMLCALFASVLTTFEANTQQGAFLHLSPIEIMTKLQAFNGATALTALLLSAMAAEQRATRRSVQSACRELAEVLEHLAAGKTPPELSARHAAGLRTDDTASATDSPRDV</sequence>
<evidence type="ECO:0000256" key="1">
    <source>
        <dbReference type="ARBA" id="ARBA00004651"/>
    </source>
</evidence>
<evidence type="ECO:0000256" key="2">
    <source>
        <dbReference type="ARBA" id="ARBA00022475"/>
    </source>
</evidence>
<evidence type="ECO:0000313" key="9">
    <source>
        <dbReference type="EMBL" id="GAA3088805.1"/>
    </source>
</evidence>
<feature type="transmembrane region" description="Helical" evidence="7">
    <location>
        <begin position="36"/>
        <end position="55"/>
    </location>
</feature>
<feature type="transmembrane region" description="Helical" evidence="7">
    <location>
        <begin position="107"/>
        <end position="127"/>
    </location>
</feature>
<protein>
    <submittedName>
        <fullName evidence="9">MASE1 domain-containing protein</fullName>
    </submittedName>
</protein>
<evidence type="ECO:0000256" key="3">
    <source>
        <dbReference type="ARBA" id="ARBA00022692"/>
    </source>
</evidence>